<dbReference type="Proteomes" id="UP001317001">
    <property type="component" value="Chromosome"/>
</dbReference>
<feature type="DNA-binding region" description="H-T-H motif" evidence="2">
    <location>
        <begin position="35"/>
        <end position="54"/>
    </location>
</feature>
<name>A0ABY5NTT6_9FLAO</name>
<accession>A0ABY5NTT6</accession>
<evidence type="ECO:0000313" key="4">
    <source>
        <dbReference type="EMBL" id="UUV21998.1"/>
    </source>
</evidence>
<dbReference type="PRINTS" id="PR00455">
    <property type="entry name" value="HTHTETR"/>
</dbReference>
<dbReference type="Pfam" id="PF00440">
    <property type="entry name" value="TetR_N"/>
    <property type="match status" value="1"/>
</dbReference>
<evidence type="ECO:0000256" key="1">
    <source>
        <dbReference type="ARBA" id="ARBA00023125"/>
    </source>
</evidence>
<dbReference type="PANTHER" id="PTHR43479">
    <property type="entry name" value="ACREF/ENVCD OPERON REPRESSOR-RELATED"/>
    <property type="match status" value="1"/>
</dbReference>
<feature type="domain" description="HTH tetR-type" evidence="3">
    <location>
        <begin position="12"/>
        <end position="72"/>
    </location>
</feature>
<gene>
    <name evidence="4" type="ORF">NPX36_02840</name>
</gene>
<reference evidence="4 5" key="1">
    <citation type="submission" date="2022-08" db="EMBL/GenBank/DDBJ databases">
        <title>Myroides zhujiangensis sp. nov., a novel bacterium isolated from sediment in the Pearl River Estuary.</title>
        <authorList>
            <person name="Cui L."/>
        </authorList>
    </citation>
    <scope>NUCLEOTIDE SEQUENCE [LARGE SCALE GENOMIC DNA]</scope>
    <source>
        <strain evidence="4 5">SCSIO 72103</strain>
    </source>
</reference>
<keyword evidence="1 2" id="KW-0238">DNA-binding</keyword>
<keyword evidence="5" id="KW-1185">Reference proteome</keyword>
<protein>
    <submittedName>
        <fullName evidence="4">TetR/AcrR family transcriptional regulator</fullName>
    </submittedName>
</protein>
<dbReference type="InterPro" id="IPR001647">
    <property type="entry name" value="HTH_TetR"/>
</dbReference>
<evidence type="ECO:0000313" key="5">
    <source>
        <dbReference type="Proteomes" id="UP001317001"/>
    </source>
</evidence>
<dbReference type="EMBL" id="CP102382">
    <property type="protein sequence ID" value="UUV21998.1"/>
    <property type="molecule type" value="Genomic_DNA"/>
</dbReference>
<evidence type="ECO:0000256" key="2">
    <source>
        <dbReference type="PROSITE-ProRule" id="PRU00335"/>
    </source>
</evidence>
<sequence>MPENEPRKRDKNKSKKQFLNAVGHILKTKGYTALKVNTIAETAGLDKKLIYKYFGGREELIDEYLRTFDFWSNVQMQNEVLNDGGEAFVKEMLVQQYDYMDKNDALQNILLWGISEKKQALKNINDERERNGELLLQNLTDPYFGEKALEFRAFSALLVSGVYYLNMYKGVNGNTFSGIDLTTQEGADQIKNILVKVIDLFYKDFNQNNS</sequence>
<organism evidence="4 5">
    <name type="scientific">Paenimyroides aestuarii</name>
    <dbReference type="NCBI Taxonomy" id="2968490"/>
    <lineage>
        <taxon>Bacteria</taxon>
        <taxon>Pseudomonadati</taxon>
        <taxon>Bacteroidota</taxon>
        <taxon>Flavobacteriia</taxon>
        <taxon>Flavobacteriales</taxon>
        <taxon>Flavobacteriaceae</taxon>
        <taxon>Paenimyroides</taxon>
    </lineage>
</organism>
<dbReference type="PANTHER" id="PTHR43479:SF11">
    <property type="entry name" value="ACREF_ENVCD OPERON REPRESSOR-RELATED"/>
    <property type="match status" value="1"/>
</dbReference>
<evidence type="ECO:0000259" key="3">
    <source>
        <dbReference type="PROSITE" id="PS50977"/>
    </source>
</evidence>
<dbReference type="Gene3D" id="1.10.357.10">
    <property type="entry name" value="Tetracycline Repressor, domain 2"/>
    <property type="match status" value="1"/>
</dbReference>
<dbReference type="RefSeq" id="WP_257499916.1">
    <property type="nucleotide sequence ID" value="NZ_CP102382.1"/>
</dbReference>
<dbReference type="PROSITE" id="PS50977">
    <property type="entry name" value="HTH_TETR_2"/>
    <property type="match status" value="1"/>
</dbReference>
<dbReference type="InterPro" id="IPR050624">
    <property type="entry name" value="HTH-type_Tx_Regulator"/>
</dbReference>
<dbReference type="InterPro" id="IPR009057">
    <property type="entry name" value="Homeodomain-like_sf"/>
</dbReference>
<proteinExistence type="predicted"/>
<dbReference type="SUPFAM" id="SSF46689">
    <property type="entry name" value="Homeodomain-like"/>
    <property type="match status" value="1"/>
</dbReference>